<dbReference type="InterPro" id="IPR039519">
    <property type="entry name" value="YokE-like_PH"/>
</dbReference>
<sequence length="266" mass="27847">MFTHTYARELAADAGRARTALLAALPGLDGCTIVDEGEPIVVRRAGGERGRRFALTARLTPDAGVLRMAIHGGGESHGEFAAEIAAALPEGILADQGLPAALAAMARPELVLGGFELRHLANELIPGERVLLMASCHVRRNLSLAVLTDRRLLVKDRKLLRSGTREVVLAKITSLTTLTRISGDMVAVTAPNVTLRMKGMHPGRGKTFADLLRTRIDAAAAPAAEAGAPAGAGEVRALAALRERGLLTDAEFTVAKHRALGLGGTG</sequence>
<dbReference type="AlphaFoldDB" id="A0A1L7CZB5"/>
<accession>A0A1L7CZB5</accession>
<dbReference type="KEGG" id="csph:CSPHI_09715"/>
<protein>
    <recommendedName>
        <fullName evidence="1">YokE-like PH domain-containing protein</fullName>
    </recommendedName>
</protein>
<gene>
    <name evidence="2" type="ORF">CSPHI_09715</name>
</gene>
<reference evidence="2 3" key="1">
    <citation type="submission" date="2014-08" db="EMBL/GenBank/DDBJ databases">
        <title>Complete genome sequence of Corynebacterium sphenisci CECT 5990(T) (=DSM 44792(T)), isolated from healthy wild penguins.</title>
        <authorList>
            <person name="Ruckert C."/>
            <person name="Albersmeier A."/>
            <person name="Winkler A."/>
            <person name="Kalinowski J."/>
        </authorList>
    </citation>
    <scope>NUCLEOTIDE SEQUENCE [LARGE SCALE GENOMIC DNA]</scope>
    <source>
        <strain evidence="2 3">DSM 44792</strain>
    </source>
</reference>
<evidence type="ECO:0000259" key="1">
    <source>
        <dbReference type="Pfam" id="PF14470"/>
    </source>
</evidence>
<dbReference type="Proteomes" id="UP000185469">
    <property type="component" value="Chromosome"/>
</dbReference>
<organism evidence="2 3">
    <name type="scientific">Corynebacterium sphenisci DSM 44792</name>
    <dbReference type="NCBI Taxonomy" id="1437874"/>
    <lineage>
        <taxon>Bacteria</taxon>
        <taxon>Bacillati</taxon>
        <taxon>Actinomycetota</taxon>
        <taxon>Actinomycetes</taxon>
        <taxon>Mycobacteriales</taxon>
        <taxon>Corynebacteriaceae</taxon>
        <taxon>Corynebacterium</taxon>
    </lineage>
</organism>
<name>A0A1L7CZB5_9CORY</name>
<evidence type="ECO:0000313" key="2">
    <source>
        <dbReference type="EMBL" id="APT91236.1"/>
    </source>
</evidence>
<dbReference type="EMBL" id="CP009248">
    <property type="protein sequence ID" value="APT91236.1"/>
    <property type="molecule type" value="Genomic_DNA"/>
</dbReference>
<proteinExistence type="predicted"/>
<feature type="domain" description="YokE-like PH" evidence="1">
    <location>
        <begin position="126"/>
        <end position="213"/>
    </location>
</feature>
<keyword evidence="3" id="KW-1185">Reference proteome</keyword>
<evidence type="ECO:0000313" key="3">
    <source>
        <dbReference type="Proteomes" id="UP000185469"/>
    </source>
</evidence>
<dbReference type="RefSeq" id="WP_075692796.1">
    <property type="nucleotide sequence ID" value="NZ_CP009248.1"/>
</dbReference>
<dbReference type="Pfam" id="PF14470">
    <property type="entry name" value="bPH_3"/>
    <property type="match status" value="1"/>
</dbReference>